<feature type="domain" description="N-acetyltransferase" evidence="4">
    <location>
        <begin position="3"/>
        <end position="167"/>
    </location>
</feature>
<dbReference type="EC" id="2.3.1.-" evidence="5"/>
<evidence type="ECO:0000313" key="5">
    <source>
        <dbReference type="EMBL" id="RYC73981.1"/>
    </source>
</evidence>
<dbReference type="EMBL" id="PRLL01000001">
    <property type="protein sequence ID" value="RYC73981.1"/>
    <property type="molecule type" value="Genomic_DNA"/>
</dbReference>
<dbReference type="InterPro" id="IPR000182">
    <property type="entry name" value="GNAT_dom"/>
</dbReference>
<evidence type="ECO:0000256" key="2">
    <source>
        <dbReference type="ARBA" id="ARBA00023315"/>
    </source>
</evidence>
<dbReference type="Proteomes" id="UP001191004">
    <property type="component" value="Unassembled WGS sequence"/>
</dbReference>
<name>A0ABY0FKM1_9BACT</name>
<dbReference type="Gene3D" id="3.40.630.30">
    <property type="match status" value="1"/>
</dbReference>
<evidence type="ECO:0000313" key="6">
    <source>
        <dbReference type="Proteomes" id="UP001191004"/>
    </source>
</evidence>
<dbReference type="InterPro" id="IPR016181">
    <property type="entry name" value="Acyl_CoA_acyltransferase"/>
</dbReference>
<protein>
    <submittedName>
        <fullName evidence="5">Ribosomal N-acetyltransferase YdaF</fullName>
        <ecNumber evidence="5">2.3.1.-</ecNumber>
    </submittedName>
</protein>
<dbReference type="Pfam" id="PF13302">
    <property type="entry name" value="Acetyltransf_3"/>
    <property type="match status" value="1"/>
</dbReference>
<dbReference type="RefSeq" id="WP_129603784.1">
    <property type="nucleotide sequence ID" value="NZ_PRLL01000001.1"/>
</dbReference>
<reference evidence="5 6" key="2">
    <citation type="journal article" date="2020" name="Cell Rep.">
        <title>Acquisition and Adaptation of Ultra-small Parasitic Reduced Genome Bacteria to Mammalian Hosts.</title>
        <authorList>
            <person name="McLean J.S."/>
            <person name="Bor B."/>
            <person name="Kerns K.A."/>
            <person name="Liu Q."/>
            <person name="To T.T."/>
            <person name="Solden L."/>
            <person name="Hendrickson E.L."/>
            <person name="Wrighton K."/>
            <person name="Shi W."/>
            <person name="He X."/>
        </authorList>
    </citation>
    <scope>NUCLEOTIDE SEQUENCE [LARGE SCALE GENOMIC DNA]</scope>
    <source>
        <strain evidence="5 6">TM7_KMM_G3_1_HOT_351</strain>
    </source>
</reference>
<dbReference type="PANTHER" id="PTHR43792:SF8">
    <property type="entry name" value="[RIBOSOMAL PROTEIN US5]-ALANINE N-ACETYLTRANSFERASE"/>
    <property type="match status" value="1"/>
</dbReference>
<dbReference type="InterPro" id="IPR051531">
    <property type="entry name" value="N-acetyltransferase"/>
</dbReference>
<dbReference type="GO" id="GO:0016746">
    <property type="term" value="F:acyltransferase activity"/>
    <property type="evidence" value="ECO:0007669"/>
    <property type="project" value="UniProtKB-KW"/>
</dbReference>
<dbReference type="PANTHER" id="PTHR43792">
    <property type="entry name" value="GNAT FAMILY, PUTATIVE (AFU_ORTHOLOGUE AFUA_3G00765)-RELATED-RELATED"/>
    <property type="match status" value="1"/>
</dbReference>
<reference evidence="5 6" key="1">
    <citation type="journal article" date="2018" name="bioRxiv">
        <title>Evidence of independent acquisition and adaption of ultra-small bacteria to human hosts across the highly diverse yet reduced genomes of the phylum Saccharibacteria.</title>
        <authorList>
            <person name="McLean J.S."/>
            <person name="Bor B."/>
            <person name="To T.T."/>
            <person name="Liu Q."/>
            <person name="Kearns K.A."/>
            <person name="Solden L.M."/>
            <person name="Wrighton K.C."/>
            <person name="He X."/>
            <person name="Shi W."/>
        </authorList>
    </citation>
    <scope>NUCLEOTIDE SEQUENCE [LARGE SCALE GENOMIC DNA]</scope>
    <source>
        <strain evidence="5 6">TM7_KMM_G3_1_HOT_351</strain>
    </source>
</reference>
<sequence>MSVELRPWTDQDYEALVHICNHIDRTYLSDTIPNPYHLEDAKEYIAIANQSEGQTGIYRAILNDGKIVGNISVVKKKDIRKKDSELGYYLGKEFCSRGIMTEAVRQILLLSFNRLDIIRISAYTFAENIASQRVLEKNGFIKEGIARNSFFKNNQIHDEFLFSILKEGVK</sequence>
<proteinExistence type="inferred from homology"/>
<dbReference type="SUPFAM" id="SSF55729">
    <property type="entry name" value="Acyl-CoA N-acyltransferases (Nat)"/>
    <property type="match status" value="1"/>
</dbReference>
<gene>
    <name evidence="5" type="primary">ydaF</name>
    <name evidence="5" type="ORF">G3KMM_00021</name>
</gene>
<evidence type="ECO:0000256" key="1">
    <source>
        <dbReference type="ARBA" id="ARBA00022679"/>
    </source>
</evidence>
<evidence type="ECO:0000259" key="4">
    <source>
        <dbReference type="PROSITE" id="PS51186"/>
    </source>
</evidence>
<dbReference type="PROSITE" id="PS51186">
    <property type="entry name" value="GNAT"/>
    <property type="match status" value="1"/>
</dbReference>
<keyword evidence="1 5" id="KW-0808">Transferase</keyword>
<evidence type="ECO:0000256" key="3">
    <source>
        <dbReference type="ARBA" id="ARBA00038502"/>
    </source>
</evidence>
<keyword evidence="6" id="KW-1185">Reference proteome</keyword>
<comment type="caution">
    <text evidence="5">The sequence shown here is derived from an EMBL/GenBank/DDBJ whole genome shotgun (WGS) entry which is preliminary data.</text>
</comment>
<keyword evidence="2 5" id="KW-0012">Acyltransferase</keyword>
<accession>A0ABY0FKM1</accession>
<organism evidence="5 6">
    <name type="scientific">Candidatus Nanosyncoccus nanoralicus</name>
    <dbReference type="NCBI Taxonomy" id="2171996"/>
    <lineage>
        <taxon>Bacteria</taxon>
        <taxon>Candidatus Saccharimonadota</taxon>
        <taxon>Candidatus Nanosyncoccalia</taxon>
        <taxon>Candidatus Nanosyncoccales</taxon>
        <taxon>Candidatus Nanosyncoccaceae</taxon>
        <taxon>Candidatus Nanosyncoccus</taxon>
    </lineage>
</organism>
<comment type="similarity">
    <text evidence="3">Belongs to the acetyltransferase family. RimJ subfamily.</text>
</comment>